<evidence type="ECO:0000313" key="2">
    <source>
        <dbReference type="EMBL" id="KAF8763219.1"/>
    </source>
</evidence>
<dbReference type="GO" id="GO:0036158">
    <property type="term" value="P:outer dynein arm assembly"/>
    <property type="evidence" value="ECO:0007669"/>
    <property type="project" value="InterPro"/>
</dbReference>
<feature type="coiled-coil region" evidence="1">
    <location>
        <begin position="322"/>
        <end position="349"/>
    </location>
</feature>
<gene>
    <name evidence="2" type="ORF">HNY73_021422</name>
</gene>
<dbReference type="PANTHER" id="PTHR46518:SF1">
    <property type="entry name" value="OUTER DYNEIN ARM-DOCKING COMPLEX SUBUNIT 3"/>
    <property type="match status" value="1"/>
</dbReference>
<keyword evidence="3" id="KW-1185">Reference proteome</keyword>
<organism evidence="2 3">
    <name type="scientific">Argiope bruennichi</name>
    <name type="common">Wasp spider</name>
    <name type="synonym">Aranea bruennichi</name>
    <dbReference type="NCBI Taxonomy" id="94029"/>
    <lineage>
        <taxon>Eukaryota</taxon>
        <taxon>Metazoa</taxon>
        <taxon>Ecdysozoa</taxon>
        <taxon>Arthropoda</taxon>
        <taxon>Chelicerata</taxon>
        <taxon>Arachnida</taxon>
        <taxon>Araneae</taxon>
        <taxon>Araneomorphae</taxon>
        <taxon>Entelegynae</taxon>
        <taxon>Araneoidea</taxon>
        <taxon>Araneidae</taxon>
        <taxon>Argiope</taxon>
    </lineage>
</organism>
<dbReference type="GO" id="GO:0097542">
    <property type="term" value="C:ciliary tip"/>
    <property type="evidence" value="ECO:0007669"/>
    <property type="project" value="TreeGrafter"/>
</dbReference>
<evidence type="ECO:0000313" key="3">
    <source>
        <dbReference type="Proteomes" id="UP000807504"/>
    </source>
</evidence>
<sequence>MEPGDALVNEESEAKLLELQSNIQHLENKLRLTGTEKKADAEESHTIMKKNDLEIKRLKLEVHELEVRLERCQKFDRSVISKEFQKQFRDTMNLPAKSAKDVLRHLDTEALELQRKSKSLQHELELKERTLRHYEEQQKEMIFNCDTYFENEPTEFHSLQYIRELENEYQKISKYITESEIAENVLMQMKNQLEKNHLSNAYMLQAVQREYDLLQEETELKQAAGDATQQGETEQKKEVRFLEETSEQEAEMLDMKTKFEKIKEVTGVSDIQEAESRFLEQKVLEEKLSDLKKLFAKTLFDLKTEKKQLDSKKESSIRYPERDELSLAKTRLEEQEQRKERSVLELEKTGTLYTALEARVAKLMESIETNPNTTVLEMITKLEEIIRKVENFLPYRNFREI</sequence>
<dbReference type="Proteomes" id="UP000807504">
    <property type="component" value="Unassembled WGS sequence"/>
</dbReference>
<feature type="coiled-coil region" evidence="1">
    <location>
        <begin position="9"/>
        <end position="137"/>
    </location>
</feature>
<comment type="caution">
    <text evidence="2">The sequence shown here is derived from an EMBL/GenBank/DDBJ whole genome shotgun (WGS) entry which is preliminary data.</text>
</comment>
<dbReference type="EMBL" id="JABXBU010002231">
    <property type="protein sequence ID" value="KAF8763219.1"/>
    <property type="molecule type" value="Genomic_DNA"/>
</dbReference>
<protein>
    <submittedName>
        <fullName evidence="2">Uncharacterized protein</fullName>
    </submittedName>
</protein>
<proteinExistence type="predicted"/>
<dbReference type="GO" id="GO:0035253">
    <property type="term" value="C:ciliary rootlet"/>
    <property type="evidence" value="ECO:0007669"/>
    <property type="project" value="TreeGrafter"/>
</dbReference>
<dbReference type="GO" id="GO:0036064">
    <property type="term" value="C:ciliary basal body"/>
    <property type="evidence" value="ECO:0007669"/>
    <property type="project" value="TreeGrafter"/>
</dbReference>
<dbReference type="AlphaFoldDB" id="A0A8T0DZ45"/>
<dbReference type="PANTHER" id="PTHR46518">
    <property type="entry name" value="COILED-COIL DOMAIN-CONTAINING PROTEIN 151"/>
    <property type="match status" value="1"/>
</dbReference>
<feature type="coiled-coil region" evidence="1">
    <location>
        <begin position="162"/>
        <end position="224"/>
    </location>
</feature>
<name>A0A8T0DZ45_ARGBR</name>
<reference evidence="2" key="1">
    <citation type="journal article" date="2020" name="bioRxiv">
        <title>Chromosome-level reference genome of the European wasp spider Argiope bruennichi: a resource for studies on range expansion and evolutionary adaptation.</title>
        <authorList>
            <person name="Sheffer M.M."/>
            <person name="Hoppe A."/>
            <person name="Krehenwinkel H."/>
            <person name="Uhl G."/>
            <person name="Kuss A.W."/>
            <person name="Jensen L."/>
            <person name="Jensen C."/>
            <person name="Gillespie R.G."/>
            <person name="Hoff K.J."/>
            <person name="Prost S."/>
        </authorList>
    </citation>
    <scope>NUCLEOTIDE SEQUENCE</scope>
</reference>
<accession>A0A8T0DZ45</accession>
<keyword evidence="1" id="KW-0175">Coiled coil</keyword>
<evidence type="ECO:0000256" key="1">
    <source>
        <dbReference type="SAM" id="Coils"/>
    </source>
</evidence>
<dbReference type="InterPro" id="IPR033192">
    <property type="entry name" value="ODAD3"/>
</dbReference>
<dbReference type="GO" id="GO:0003341">
    <property type="term" value="P:cilium movement"/>
    <property type="evidence" value="ECO:0007669"/>
    <property type="project" value="InterPro"/>
</dbReference>
<reference evidence="2" key="2">
    <citation type="submission" date="2020-06" db="EMBL/GenBank/DDBJ databases">
        <authorList>
            <person name="Sheffer M."/>
        </authorList>
    </citation>
    <scope>NUCLEOTIDE SEQUENCE</scope>
</reference>